<comment type="caution">
    <text evidence="1">The sequence shown here is derived from an EMBL/GenBank/DDBJ whole genome shotgun (WGS) entry which is preliminary data.</text>
</comment>
<dbReference type="AlphaFoldDB" id="A0A8J6TK87"/>
<accession>A0A8J6TK87</accession>
<dbReference type="EMBL" id="JACNIG010000181">
    <property type="protein sequence ID" value="MBC8431824.1"/>
    <property type="molecule type" value="Genomic_DNA"/>
</dbReference>
<evidence type="ECO:0000313" key="1">
    <source>
        <dbReference type="EMBL" id="MBC8431824.1"/>
    </source>
</evidence>
<gene>
    <name evidence="1" type="ORF">H8D96_07870</name>
</gene>
<proteinExistence type="predicted"/>
<name>A0A8J6TK87_9BACT</name>
<sequence length="78" mass="9192">MISTRLVDRDMISLEINRLIKDVSNVIGQERHFESTGLKEALTRLGWEDHILDYRTLELICLFLEDERDIDIYRPTGT</sequence>
<reference evidence="1 2" key="1">
    <citation type="submission" date="2020-08" db="EMBL/GenBank/DDBJ databases">
        <title>Bridging the membrane lipid divide: bacteria of the FCB group superphylum have the potential to synthesize archaeal ether lipids.</title>
        <authorList>
            <person name="Villanueva L."/>
            <person name="Von Meijenfeldt F.A.B."/>
            <person name="Westbye A.B."/>
            <person name="Yadav S."/>
            <person name="Hopmans E.C."/>
            <person name="Dutilh B.E."/>
            <person name="Sinninghe Damste J.S."/>
        </authorList>
    </citation>
    <scope>NUCLEOTIDE SEQUENCE [LARGE SCALE GENOMIC DNA]</scope>
    <source>
        <strain evidence="1">NIOZ-UU17</strain>
    </source>
</reference>
<protein>
    <submittedName>
        <fullName evidence="1">Uncharacterized protein</fullName>
    </submittedName>
</protein>
<dbReference type="Proteomes" id="UP000605201">
    <property type="component" value="Unassembled WGS sequence"/>
</dbReference>
<evidence type="ECO:0000313" key="2">
    <source>
        <dbReference type="Proteomes" id="UP000605201"/>
    </source>
</evidence>
<organism evidence="1 2">
    <name type="scientific">Candidatus Desulfatibia vada</name>
    <dbReference type="NCBI Taxonomy" id="2841696"/>
    <lineage>
        <taxon>Bacteria</taxon>
        <taxon>Pseudomonadati</taxon>
        <taxon>Thermodesulfobacteriota</taxon>
        <taxon>Desulfobacteria</taxon>
        <taxon>Desulfobacterales</taxon>
        <taxon>Desulfobacterales incertae sedis</taxon>
        <taxon>Candidatus Desulfatibia</taxon>
    </lineage>
</organism>